<proteinExistence type="predicted"/>
<dbReference type="Gene3D" id="2.40.160.50">
    <property type="entry name" value="membrane protein fhac: a member of the omp85/tpsb transporter family"/>
    <property type="match status" value="1"/>
</dbReference>
<dbReference type="Proteomes" id="UP000643701">
    <property type="component" value="Unassembled WGS sequence"/>
</dbReference>
<dbReference type="InterPro" id="IPR000184">
    <property type="entry name" value="Bac_surfAg_D15"/>
</dbReference>
<keyword evidence="9" id="KW-1185">Reference proteome</keyword>
<comment type="caution">
    <text evidence="8">The sequence shown here is derived from an EMBL/GenBank/DDBJ whole genome shotgun (WGS) entry which is preliminary data.</text>
</comment>
<keyword evidence="2" id="KW-0812">Transmembrane</keyword>
<gene>
    <name evidence="8" type="ORF">G7034_02125</name>
</gene>
<dbReference type="InterPro" id="IPR010827">
    <property type="entry name" value="BamA/TamA_POTRA"/>
</dbReference>
<name>A0A967E5T7_9FLAO</name>
<dbReference type="PANTHER" id="PTHR12815">
    <property type="entry name" value="SORTING AND ASSEMBLY MACHINERY SAMM50 PROTEIN FAMILY MEMBER"/>
    <property type="match status" value="1"/>
</dbReference>
<evidence type="ECO:0000259" key="6">
    <source>
        <dbReference type="Pfam" id="PF01103"/>
    </source>
</evidence>
<feature type="domain" description="POTRA" evidence="7">
    <location>
        <begin position="129"/>
        <end position="179"/>
    </location>
</feature>
<evidence type="ECO:0000256" key="1">
    <source>
        <dbReference type="ARBA" id="ARBA00004370"/>
    </source>
</evidence>
<evidence type="ECO:0000256" key="5">
    <source>
        <dbReference type="ARBA" id="ARBA00023237"/>
    </source>
</evidence>
<dbReference type="Gene3D" id="3.10.20.310">
    <property type="entry name" value="membrane protein fhac"/>
    <property type="match status" value="1"/>
</dbReference>
<accession>A0A967E5T7</accession>
<feature type="domain" description="Bacterial surface antigen (D15)" evidence="6">
    <location>
        <begin position="490"/>
        <end position="833"/>
    </location>
</feature>
<comment type="subcellular location">
    <subcellularLocation>
        <location evidence="1">Membrane</location>
    </subcellularLocation>
</comment>
<dbReference type="Pfam" id="PF01103">
    <property type="entry name" value="Omp85"/>
    <property type="match status" value="1"/>
</dbReference>
<evidence type="ECO:0000256" key="3">
    <source>
        <dbReference type="ARBA" id="ARBA00022729"/>
    </source>
</evidence>
<evidence type="ECO:0000256" key="2">
    <source>
        <dbReference type="ARBA" id="ARBA00022692"/>
    </source>
</evidence>
<dbReference type="Pfam" id="PF07244">
    <property type="entry name" value="POTRA"/>
    <property type="match status" value="1"/>
</dbReference>
<dbReference type="RefSeq" id="WP_166399315.1">
    <property type="nucleotide sequence ID" value="NZ_JAANAS010000024.1"/>
</dbReference>
<dbReference type="AlphaFoldDB" id="A0A967E5T7"/>
<evidence type="ECO:0000313" key="9">
    <source>
        <dbReference type="Proteomes" id="UP000643701"/>
    </source>
</evidence>
<dbReference type="PANTHER" id="PTHR12815:SF47">
    <property type="entry name" value="TRANSLOCATION AND ASSEMBLY MODULE SUBUNIT TAMA"/>
    <property type="match status" value="1"/>
</dbReference>
<dbReference type="GO" id="GO:0019867">
    <property type="term" value="C:outer membrane"/>
    <property type="evidence" value="ECO:0007669"/>
    <property type="project" value="InterPro"/>
</dbReference>
<dbReference type="PROSITE" id="PS51257">
    <property type="entry name" value="PROKAR_LIPOPROTEIN"/>
    <property type="match status" value="1"/>
</dbReference>
<reference evidence="8" key="1">
    <citation type="submission" date="2020-03" db="EMBL/GenBank/DDBJ databases">
        <title>Psychroflexus Maritimus sp. nov., isolate from marine sediment.</title>
        <authorList>
            <person name="Zhong Y.-L."/>
        </authorList>
    </citation>
    <scope>NUCLEOTIDE SEQUENCE</scope>
    <source>
        <strain evidence="8">C1</strain>
    </source>
</reference>
<dbReference type="InterPro" id="IPR039910">
    <property type="entry name" value="D15-like"/>
</dbReference>
<sequence length="855" mass="97892">MEKFLAKISFIIVIIILLVSCNATKHFNEDEFLLTEHHFEEDENSIRPRKFRNTLKLEPNTKTFGTPLKLHIYNLAKQKPDTLFEHWFYKKPRRPKRMVNLLSKKQVVNLKNSYIKLNERIQDLGEKPAILEKEKIEATKNNVKAWYWNNGWFNAKISHEVKKDSSKRTARIDYFIRPGNAFMIDSLTASIDSHVVDSIYQANTSFSSIKIGKQFKTEDFDVERERITRLMRNNGIFNFKREHIKFTADTIDTDGKVNISLRIEDLAKNKQLPDSLAQGYQLKKISEVNIFTNYSIDNKNAIVSDSVHYKGYQVYSFGKLEYKPKVLTDAVFIKENQLFSEKQRTQTFERFSDMRVFKYPNIQYQDDPRDKTGESMIANVYLTPREKFGFSISNDVSQSNIVDFGLGFNTSLLVRNVFKGAEILEISGRGIIGSSSDAASSSNQFFNVNEIGANARLSWPKIAFPIKTDRLIANDMSPFTSLNIGFSSQQNIGLDRRNFTGSFSYAWQPKKRISHQLDLLNVQFVNNLNLNNYFNVFGNSFNQLNNLALNYQEFLEPSLFETNQEGEPTKLIIPQGTDAFINELQSTNVPLNDEENQLASSIIERQERLTENNLIIASNFVYNYSDRLNIEDQAYFQFRGKAELAGNLLAGLASPLGLESNDNNNYDLFGVQFSQYAKTELSFIKQWDIDKKRVIATRAYTGIAIPYGNANSIPFIRSFFAGGPNDNRGWQPYDLGPGKTGGVNDFNEANFKIALNAEYRFNLFGSWNAALFVDAGNIWNVMDNVTDENAIFQGIESLGDLAIGSGFGIRYDLSFFVIRVDVGFKTFEPNPQGGDWLNNYNFSHAVYNFGINYPF</sequence>
<evidence type="ECO:0000259" key="7">
    <source>
        <dbReference type="Pfam" id="PF07244"/>
    </source>
</evidence>
<organism evidence="8 9">
    <name type="scientific">Psychroflexus maritimus</name>
    <dbReference type="NCBI Taxonomy" id="2714865"/>
    <lineage>
        <taxon>Bacteria</taxon>
        <taxon>Pseudomonadati</taxon>
        <taxon>Bacteroidota</taxon>
        <taxon>Flavobacteriia</taxon>
        <taxon>Flavobacteriales</taxon>
        <taxon>Flavobacteriaceae</taxon>
        <taxon>Psychroflexus</taxon>
    </lineage>
</organism>
<evidence type="ECO:0000256" key="4">
    <source>
        <dbReference type="ARBA" id="ARBA00023136"/>
    </source>
</evidence>
<keyword evidence="4" id="KW-0472">Membrane</keyword>
<protein>
    <submittedName>
        <fullName evidence="8">BamA/TamA family outer membrane protein</fullName>
    </submittedName>
</protein>
<dbReference type="EMBL" id="JAANAS010000024">
    <property type="protein sequence ID" value="NGZ89046.1"/>
    <property type="molecule type" value="Genomic_DNA"/>
</dbReference>
<keyword evidence="3" id="KW-0732">Signal</keyword>
<keyword evidence="5" id="KW-0998">Cell outer membrane</keyword>
<evidence type="ECO:0000313" key="8">
    <source>
        <dbReference type="EMBL" id="NGZ89046.1"/>
    </source>
</evidence>